<proteinExistence type="predicted"/>
<name>A0ABW9JTU6_9GAMM</name>
<accession>A0ABW9JTU6</accession>
<organism evidence="1 2">
    <name type="scientific">Acinetobacter albensis</name>
    <dbReference type="NCBI Taxonomy" id="1673609"/>
    <lineage>
        <taxon>Bacteria</taxon>
        <taxon>Pseudomonadati</taxon>
        <taxon>Pseudomonadota</taxon>
        <taxon>Gammaproteobacteria</taxon>
        <taxon>Moraxellales</taxon>
        <taxon>Moraxellaceae</taxon>
        <taxon>Acinetobacter</taxon>
    </lineage>
</organism>
<sequence>MKPVSRKVMSSSKWFSGDLPQNFGLKKTIAKVQGSVKKLGQAYINSNVVLYDKATLLPLAIRRPDENGDYQFLGLNTDLKTFIVAFDQKQQFNAVIQDNVVPK</sequence>
<evidence type="ECO:0000313" key="1">
    <source>
        <dbReference type="EMBL" id="MFN0297752.1"/>
    </source>
</evidence>
<keyword evidence="2" id="KW-1185">Reference proteome</keyword>
<protein>
    <submittedName>
        <fullName evidence="1">Uncharacterized protein</fullName>
    </submittedName>
</protein>
<evidence type="ECO:0000313" key="2">
    <source>
        <dbReference type="Proteomes" id="UP001632339"/>
    </source>
</evidence>
<gene>
    <name evidence="1" type="ORF">ACKVE0_09495</name>
</gene>
<dbReference type="RefSeq" id="WP_409140313.1">
    <property type="nucleotide sequence ID" value="NZ_JBJXCW010000008.1"/>
</dbReference>
<dbReference type="EMBL" id="JBJXCW010000008">
    <property type="protein sequence ID" value="MFN0297752.1"/>
    <property type="molecule type" value="Genomic_DNA"/>
</dbReference>
<comment type="caution">
    <text evidence="1">The sequence shown here is derived from an EMBL/GenBank/DDBJ whole genome shotgun (WGS) entry which is preliminary data.</text>
</comment>
<reference evidence="1 2" key="1">
    <citation type="submission" date="2024-12" db="EMBL/GenBank/DDBJ databases">
        <title>C001-4G Acinetobacter sp. assembled genome.</title>
        <authorList>
            <person name="D'Arcy K."/>
            <person name="Kingdon A.D.H."/>
            <person name="Breen A."/>
            <person name="Mckeown C."/>
            <person name="Allman E."/>
            <person name="Sharma P."/>
            <person name="Mcleman A."/>
            <person name="Roberts A.P."/>
        </authorList>
    </citation>
    <scope>NUCLEOTIDE SEQUENCE [LARGE SCALE GENOMIC DNA]</scope>
    <source>
        <strain evidence="1 2">C1-4G</strain>
    </source>
</reference>
<dbReference type="Proteomes" id="UP001632339">
    <property type="component" value="Unassembled WGS sequence"/>
</dbReference>